<evidence type="ECO:0000256" key="3">
    <source>
        <dbReference type="ARBA" id="ARBA00012438"/>
    </source>
</evidence>
<dbReference type="SUPFAM" id="SSF55785">
    <property type="entry name" value="PYP-like sensor domain (PAS domain)"/>
    <property type="match status" value="1"/>
</dbReference>
<comment type="caution">
    <text evidence="10">The sequence shown here is derived from an EMBL/GenBank/DDBJ whole genome shotgun (WGS) entry which is preliminary data.</text>
</comment>
<dbReference type="EC" id="2.7.13.3" evidence="3"/>
<feature type="coiled-coil region" evidence="8">
    <location>
        <begin position="60"/>
        <end position="87"/>
    </location>
</feature>
<evidence type="ECO:0000256" key="5">
    <source>
        <dbReference type="ARBA" id="ARBA00022679"/>
    </source>
</evidence>
<accession>A0A1T1AWC5</accession>
<dbReference type="InterPro" id="IPR035965">
    <property type="entry name" value="PAS-like_dom_sf"/>
</dbReference>
<keyword evidence="7" id="KW-0902">Two-component regulatory system</keyword>
<keyword evidence="6" id="KW-0418">Kinase</keyword>
<dbReference type="Proteomes" id="UP000190750">
    <property type="component" value="Unassembled WGS sequence"/>
</dbReference>
<dbReference type="InterPro" id="IPR005467">
    <property type="entry name" value="His_kinase_dom"/>
</dbReference>
<comment type="catalytic activity">
    <reaction evidence="1">
        <text>ATP + protein L-histidine = ADP + protein N-phospho-L-histidine.</text>
        <dbReference type="EC" id="2.7.13.3"/>
    </reaction>
</comment>
<dbReference type="SUPFAM" id="SSF47384">
    <property type="entry name" value="Homodimeric domain of signal transducing histidine kinase"/>
    <property type="match status" value="1"/>
</dbReference>
<dbReference type="SMART" id="SM00387">
    <property type="entry name" value="HATPase_c"/>
    <property type="match status" value="1"/>
</dbReference>
<dbReference type="Pfam" id="PF13426">
    <property type="entry name" value="PAS_9"/>
    <property type="match status" value="1"/>
</dbReference>
<name>A0A1T1AWC5_RHOFE</name>
<dbReference type="InterPro" id="IPR000014">
    <property type="entry name" value="PAS"/>
</dbReference>
<reference evidence="10" key="1">
    <citation type="submission" date="2017-01" db="EMBL/GenBank/DDBJ databases">
        <title>Genome sequencing of Rhodoferax fermentans JCM 7819.</title>
        <authorList>
            <person name="Kim Y.J."/>
            <person name="Farh M.E.-A."/>
            <person name="Yang D.-C."/>
        </authorList>
    </citation>
    <scope>NUCLEOTIDE SEQUENCE [LARGE SCALE GENOMIC DNA]</scope>
    <source>
        <strain evidence="10">JCM 7819</strain>
    </source>
</reference>
<keyword evidence="5" id="KW-0808">Transferase</keyword>
<dbReference type="PANTHER" id="PTHR43711:SF31">
    <property type="entry name" value="HISTIDINE KINASE"/>
    <property type="match status" value="1"/>
</dbReference>
<dbReference type="CDD" id="cd00082">
    <property type="entry name" value="HisKA"/>
    <property type="match status" value="1"/>
</dbReference>
<evidence type="ECO:0000313" key="11">
    <source>
        <dbReference type="Proteomes" id="UP000190750"/>
    </source>
</evidence>
<proteinExistence type="predicted"/>
<comment type="subcellular location">
    <subcellularLocation>
        <location evidence="2">Cell inner membrane</location>
        <topology evidence="2">Multi-pass membrane protein</topology>
    </subcellularLocation>
</comment>
<evidence type="ECO:0000256" key="4">
    <source>
        <dbReference type="ARBA" id="ARBA00022553"/>
    </source>
</evidence>
<feature type="domain" description="Histidine kinase" evidence="9">
    <location>
        <begin position="233"/>
        <end position="451"/>
    </location>
</feature>
<dbReference type="Gene3D" id="3.30.565.10">
    <property type="entry name" value="Histidine kinase-like ATPase, C-terminal domain"/>
    <property type="match status" value="1"/>
</dbReference>
<gene>
    <name evidence="10" type="ORF">RF819_18420</name>
</gene>
<dbReference type="InterPro" id="IPR003661">
    <property type="entry name" value="HisK_dim/P_dom"/>
</dbReference>
<dbReference type="PROSITE" id="PS50109">
    <property type="entry name" value="HIS_KIN"/>
    <property type="match status" value="1"/>
</dbReference>
<dbReference type="InterPro" id="IPR036097">
    <property type="entry name" value="HisK_dim/P_sf"/>
</dbReference>
<dbReference type="PRINTS" id="PR00344">
    <property type="entry name" value="BCTRLSENSOR"/>
</dbReference>
<dbReference type="InterPro" id="IPR003594">
    <property type="entry name" value="HATPase_dom"/>
</dbReference>
<dbReference type="InterPro" id="IPR036890">
    <property type="entry name" value="HATPase_C_sf"/>
</dbReference>
<dbReference type="Pfam" id="PF00512">
    <property type="entry name" value="HisKA"/>
    <property type="match status" value="1"/>
</dbReference>
<keyword evidence="8" id="KW-0175">Coiled coil</keyword>
<dbReference type="PANTHER" id="PTHR43711">
    <property type="entry name" value="TWO-COMPONENT HISTIDINE KINASE"/>
    <property type="match status" value="1"/>
</dbReference>
<evidence type="ECO:0000256" key="6">
    <source>
        <dbReference type="ARBA" id="ARBA00022777"/>
    </source>
</evidence>
<protein>
    <recommendedName>
        <fullName evidence="3">histidine kinase</fullName>
        <ecNumber evidence="3">2.7.13.3</ecNumber>
    </recommendedName>
</protein>
<dbReference type="GO" id="GO:0005886">
    <property type="term" value="C:plasma membrane"/>
    <property type="evidence" value="ECO:0007669"/>
    <property type="project" value="UniProtKB-SubCell"/>
</dbReference>
<dbReference type="FunFam" id="3.30.565.10:FF:000006">
    <property type="entry name" value="Sensor histidine kinase WalK"/>
    <property type="match status" value="1"/>
</dbReference>
<evidence type="ECO:0000256" key="7">
    <source>
        <dbReference type="ARBA" id="ARBA00023012"/>
    </source>
</evidence>
<dbReference type="RefSeq" id="WP_078366298.1">
    <property type="nucleotide sequence ID" value="NZ_MTJN01000002.1"/>
</dbReference>
<dbReference type="GO" id="GO:0000155">
    <property type="term" value="F:phosphorelay sensor kinase activity"/>
    <property type="evidence" value="ECO:0007669"/>
    <property type="project" value="InterPro"/>
</dbReference>
<organism evidence="10 11">
    <name type="scientific">Rhodoferax fermentans</name>
    <dbReference type="NCBI Taxonomy" id="28066"/>
    <lineage>
        <taxon>Bacteria</taxon>
        <taxon>Pseudomonadati</taxon>
        <taxon>Pseudomonadota</taxon>
        <taxon>Betaproteobacteria</taxon>
        <taxon>Burkholderiales</taxon>
        <taxon>Comamonadaceae</taxon>
        <taxon>Rhodoferax</taxon>
    </lineage>
</organism>
<keyword evidence="4" id="KW-0597">Phosphoprotein</keyword>
<dbReference type="AlphaFoldDB" id="A0A1T1AWC5"/>
<dbReference type="NCBIfam" id="TIGR00229">
    <property type="entry name" value="sensory_box"/>
    <property type="match status" value="1"/>
</dbReference>
<dbReference type="Gene3D" id="1.10.287.130">
    <property type="match status" value="1"/>
</dbReference>
<evidence type="ECO:0000256" key="8">
    <source>
        <dbReference type="SAM" id="Coils"/>
    </source>
</evidence>
<evidence type="ECO:0000313" key="10">
    <source>
        <dbReference type="EMBL" id="OOV08414.1"/>
    </source>
</evidence>
<keyword evidence="11" id="KW-1185">Reference proteome</keyword>
<dbReference type="InterPro" id="IPR050736">
    <property type="entry name" value="Sensor_HK_Regulatory"/>
</dbReference>
<dbReference type="SUPFAM" id="SSF55874">
    <property type="entry name" value="ATPase domain of HSP90 chaperone/DNA topoisomerase II/histidine kinase"/>
    <property type="match status" value="1"/>
</dbReference>
<dbReference type="EMBL" id="MTJN01000002">
    <property type="protein sequence ID" value="OOV08414.1"/>
    <property type="molecule type" value="Genomic_DNA"/>
</dbReference>
<dbReference type="SMART" id="SM00388">
    <property type="entry name" value="HisKA"/>
    <property type="match status" value="1"/>
</dbReference>
<evidence type="ECO:0000256" key="1">
    <source>
        <dbReference type="ARBA" id="ARBA00000085"/>
    </source>
</evidence>
<dbReference type="Gene3D" id="3.30.450.20">
    <property type="entry name" value="PAS domain"/>
    <property type="match status" value="1"/>
</dbReference>
<dbReference type="InterPro" id="IPR004358">
    <property type="entry name" value="Sig_transdc_His_kin-like_C"/>
</dbReference>
<sequence length="454" mass="49846">MSDSHTIPPPGALDDTAGLVVALQSLRRRAQDSHQLKAPLPLEMLKEMQPEDAQLLYHELRVHQIELELQNEELRRVQLELEQARERYFDLYDMAPVGYCTVDGEGQIQEANLTAATLLGVTRSALVKLRITHFMPMVQRKIYQQCCALLDTFGTTQTCELQMITGVGQPIWVTLVVNMARAASGAVTLRVMFRDVSERVRLDAVLQVKNTELERARQLADKANSAKSDFLTSMSHELRSPLNAILGFAQLMQASSPPPTPAQKSSIDQILHGGWYLLDLVNEILDLASIESGQLALALARESLEDVLADCQTMIEPQATARGLVVNFPSFAQPCLVFSDRRRLKQVVINLLSNAIKYNRPHGTVTVSLSQPAPGRVRLSVQDDGLGLSPEQLTNLFQPFNRLGQEGGAQEGTGIGLAVSKRLVEMMGGSIGVSSRVGVGSVFWFELALAEGAV</sequence>
<dbReference type="OrthoDB" id="8579121at2"/>
<dbReference type="Pfam" id="PF02518">
    <property type="entry name" value="HATPase_c"/>
    <property type="match status" value="1"/>
</dbReference>
<evidence type="ECO:0000256" key="2">
    <source>
        <dbReference type="ARBA" id="ARBA00004429"/>
    </source>
</evidence>
<dbReference type="CDD" id="cd16922">
    <property type="entry name" value="HATPase_EvgS-ArcB-TorS-like"/>
    <property type="match status" value="1"/>
</dbReference>
<dbReference type="CDD" id="cd00130">
    <property type="entry name" value="PAS"/>
    <property type="match status" value="1"/>
</dbReference>
<dbReference type="STRING" id="28066.RF819_18420"/>
<evidence type="ECO:0000259" key="9">
    <source>
        <dbReference type="PROSITE" id="PS50109"/>
    </source>
</evidence>